<dbReference type="InterPro" id="IPR035906">
    <property type="entry name" value="MetI-like_sf"/>
</dbReference>
<organism evidence="10">
    <name type="scientific">Paenarthrobacter sp. AMU7</name>
    <dbReference type="NCBI Taxonomy" id="3162492"/>
    <lineage>
        <taxon>Bacteria</taxon>
        <taxon>Bacillati</taxon>
        <taxon>Actinomycetota</taxon>
        <taxon>Actinomycetes</taxon>
        <taxon>Micrococcales</taxon>
        <taxon>Micrococcaceae</taxon>
        <taxon>Paenarthrobacter</taxon>
    </lineage>
</organism>
<evidence type="ECO:0000256" key="3">
    <source>
        <dbReference type="ARBA" id="ARBA00022475"/>
    </source>
</evidence>
<keyword evidence="5 7" id="KW-1133">Transmembrane helix</keyword>
<dbReference type="PANTHER" id="PTHR43227:SF11">
    <property type="entry name" value="BLL4140 PROTEIN"/>
    <property type="match status" value="1"/>
</dbReference>
<feature type="region of interest" description="Disordered" evidence="8">
    <location>
        <begin position="1"/>
        <end position="38"/>
    </location>
</feature>
<dbReference type="EMBL" id="CP165735">
    <property type="protein sequence ID" value="XDV71274.1"/>
    <property type="molecule type" value="Genomic_DNA"/>
</dbReference>
<evidence type="ECO:0000256" key="6">
    <source>
        <dbReference type="ARBA" id="ARBA00023136"/>
    </source>
</evidence>
<reference evidence="10" key="1">
    <citation type="submission" date="2024-07" db="EMBL/GenBank/DDBJ databases">
        <authorList>
            <person name="Li J."/>
            <person name="Wei H."/>
            <person name="Ma J."/>
        </authorList>
    </citation>
    <scope>NUCLEOTIDE SEQUENCE</scope>
    <source>
        <strain evidence="10">AMU7</strain>
    </source>
</reference>
<dbReference type="InterPro" id="IPR050809">
    <property type="entry name" value="UgpAE/MalFG_permease"/>
</dbReference>
<evidence type="ECO:0000256" key="1">
    <source>
        <dbReference type="ARBA" id="ARBA00004651"/>
    </source>
</evidence>
<keyword evidence="2 7" id="KW-0813">Transport</keyword>
<sequence length="337" mass="37611">MSLQKTASTMAKEELPPVDKTKTRRPGPSAKNTQQPKISVRKRLRRDLTLLLLLTPGLLFFLIFQYWALGGYVIAFQDYVPFLGIEGSDWVGLENFQAFFGDPAVWQAVRNTLQISALQLIFFFPAPIALAIFLHSVQFDWARKIVQSIVYLPHFISWVIVVALFQQVLGPVGVVNGWLSDAGLSTIDVIGNPSAFQPLMVAQLIWKDCGWGMIIFLAALYRVDEQLYEAAAIDGAGWWRRLWHVTLPSMRPIIVLLFILKLGDILTVGFEQIFLQRNAVGPEAAEVLDTFVYFSGVIDGNWGYATAVGLLKGIIAAVLVYLANKAAHKLGEQGLYR</sequence>
<keyword evidence="6 7" id="KW-0472">Membrane</keyword>
<dbReference type="Pfam" id="PF00528">
    <property type="entry name" value="BPD_transp_1"/>
    <property type="match status" value="1"/>
</dbReference>
<feature type="domain" description="ABC transmembrane type-1" evidence="9">
    <location>
        <begin position="109"/>
        <end position="323"/>
    </location>
</feature>
<feature type="transmembrane region" description="Helical" evidence="7">
    <location>
        <begin position="149"/>
        <end position="169"/>
    </location>
</feature>
<proteinExistence type="inferred from homology"/>
<dbReference type="RefSeq" id="WP_369745418.1">
    <property type="nucleotide sequence ID" value="NZ_CP165735.1"/>
</dbReference>
<dbReference type="PROSITE" id="PS50928">
    <property type="entry name" value="ABC_TM1"/>
    <property type="match status" value="1"/>
</dbReference>
<feature type="transmembrane region" description="Helical" evidence="7">
    <location>
        <begin position="115"/>
        <end position="137"/>
    </location>
</feature>
<evidence type="ECO:0000313" key="10">
    <source>
        <dbReference type="EMBL" id="XDV71274.1"/>
    </source>
</evidence>
<feature type="compositionally biased region" description="Basic and acidic residues" evidence="8">
    <location>
        <begin position="11"/>
        <end position="21"/>
    </location>
</feature>
<dbReference type="AlphaFoldDB" id="A0AB39YPL4"/>
<feature type="transmembrane region" description="Helical" evidence="7">
    <location>
        <begin position="48"/>
        <end position="68"/>
    </location>
</feature>
<dbReference type="GO" id="GO:0005886">
    <property type="term" value="C:plasma membrane"/>
    <property type="evidence" value="ECO:0007669"/>
    <property type="project" value="UniProtKB-SubCell"/>
</dbReference>
<comment type="subcellular location">
    <subcellularLocation>
        <location evidence="1 7">Cell membrane</location>
        <topology evidence="1 7">Multi-pass membrane protein</topology>
    </subcellularLocation>
</comment>
<feature type="transmembrane region" description="Helical" evidence="7">
    <location>
        <begin position="204"/>
        <end position="221"/>
    </location>
</feature>
<gene>
    <name evidence="10" type="ORF">ABQM86_20320</name>
</gene>
<evidence type="ECO:0000256" key="5">
    <source>
        <dbReference type="ARBA" id="ARBA00022989"/>
    </source>
</evidence>
<accession>A0AB39YPL4</accession>
<evidence type="ECO:0000256" key="4">
    <source>
        <dbReference type="ARBA" id="ARBA00022692"/>
    </source>
</evidence>
<keyword evidence="4 7" id="KW-0812">Transmembrane</keyword>
<feature type="transmembrane region" description="Helical" evidence="7">
    <location>
        <begin position="302"/>
        <end position="323"/>
    </location>
</feature>
<dbReference type="SUPFAM" id="SSF161098">
    <property type="entry name" value="MetI-like"/>
    <property type="match status" value="1"/>
</dbReference>
<dbReference type="Gene3D" id="1.10.3720.10">
    <property type="entry name" value="MetI-like"/>
    <property type="match status" value="1"/>
</dbReference>
<dbReference type="PANTHER" id="PTHR43227">
    <property type="entry name" value="BLL4140 PROTEIN"/>
    <property type="match status" value="1"/>
</dbReference>
<protein>
    <submittedName>
        <fullName evidence="10">ABC transporter permease</fullName>
    </submittedName>
</protein>
<evidence type="ECO:0000256" key="8">
    <source>
        <dbReference type="SAM" id="MobiDB-lite"/>
    </source>
</evidence>
<dbReference type="InterPro" id="IPR000515">
    <property type="entry name" value="MetI-like"/>
</dbReference>
<dbReference type="CDD" id="cd06261">
    <property type="entry name" value="TM_PBP2"/>
    <property type="match status" value="1"/>
</dbReference>
<evidence type="ECO:0000256" key="2">
    <source>
        <dbReference type="ARBA" id="ARBA00022448"/>
    </source>
</evidence>
<name>A0AB39YPL4_9MICC</name>
<keyword evidence="3" id="KW-1003">Cell membrane</keyword>
<dbReference type="GO" id="GO:0055085">
    <property type="term" value="P:transmembrane transport"/>
    <property type="evidence" value="ECO:0007669"/>
    <property type="project" value="InterPro"/>
</dbReference>
<comment type="similarity">
    <text evidence="7">Belongs to the binding-protein-dependent transport system permease family.</text>
</comment>
<evidence type="ECO:0000259" key="9">
    <source>
        <dbReference type="PROSITE" id="PS50928"/>
    </source>
</evidence>
<evidence type="ECO:0000256" key="7">
    <source>
        <dbReference type="RuleBase" id="RU363032"/>
    </source>
</evidence>